<dbReference type="Proteomes" id="UP000198551">
    <property type="component" value="Unassembled WGS sequence"/>
</dbReference>
<keyword evidence="2" id="KW-1185">Reference proteome</keyword>
<name>A0A1C5ALP5_9ACTN</name>
<accession>A0A1C5ALP5</accession>
<dbReference type="AlphaFoldDB" id="A0A1C5ALP5"/>
<proteinExistence type="predicted"/>
<evidence type="ECO:0000313" key="2">
    <source>
        <dbReference type="Proteomes" id="UP000198551"/>
    </source>
</evidence>
<evidence type="ECO:0000313" key="1">
    <source>
        <dbReference type="EMBL" id="SCF46155.1"/>
    </source>
</evidence>
<protein>
    <recommendedName>
        <fullName evidence="3">DUF4760 domain-containing protein</fullName>
    </recommendedName>
</protein>
<dbReference type="RefSeq" id="WP_091051591.1">
    <property type="nucleotide sequence ID" value="NZ_FMCV01000042.1"/>
</dbReference>
<sequence length="200" mass="22670">MRLLLLQLPALVGVLVGAVATYLTTAAQERSRWRRQQAIRWDERRLAAYSDYAHAVKKGTSIAVRLAATRGVYQDDFWFGGETSEAELIDAEEERTTKWEAVLMLGDEAVVAAAREWHQVMFRLMRLAVGQSSDLTWHEAVHAAGQARGRFYAAVRRDLGVKFGESSEPYEWQMSKWLANIPKDRQDVATHNTVDPEHQG</sequence>
<organism evidence="1 2">
    <name type="scientific">Micromonospora marina</name>
    <dbReference type="NCBI Taxonomy" id="307120"/>
    <lineage>
        <taxon>Bacteria</taxon>
        <taxon>Bacillati</taxon>
        <taxon>Actinomycetota</taxon>
        <taxon>Actinomycetes</taxon>
        <taxon>Micromonosporales</taxon>
        <taxon>Micromonosporaceae</taxon>
        <taxon>Micromonospora</taxon>
    </lineage>
</organism>
<gene>
    <name evidence="1" type="ORF">GA0070215_14210</name>
</gene>
<reference evidence="2" key="1">
    <citation type="submission" date="2016-06" db="EMBL/GenBank/DDBJ databases">
        <authorList>
            <person name="Varghese N."/>
        </authorList>
    </citation>
    <scope>NUCLEOTIDE SEQUENCE [LARGE SCALE GENOMIC DNA]</scope>
    <source>
        <strain evidence="2">DSM 45555</strain>
    </source>
</reference>
<evidence type="ECO:0008006" key="3">
    <source>
        <dbReference type="Google" id="ProtNLM"/>
    </source>
</evidence>
<dbReference type="EMBL" id="FMCV01000042">
    <property type="protein sequence ID" value="SCF46155.1"/>
    <property type="molecule type" value="Genomic_DNA"/>
</dbReference>